<name>A0A2A9NIR1_9AGAR</name>
<dbReference type="AlphaFoldDB" id="A0A2A9NIR1"/>
<feature type="transmembrane region" description="Helical" evidence="1">
    <location>
        <begin position="193"/>
        <end position="213"/>
    </location>
</feature>
<keyword evidence="1" id="KW-1133">Transmembrane helix</keyword>
<gene>
    <name evidence="2" type="ORF">AMATHDRAFT_6563</name>
</gene>
<feature type="transmembrane region" description="Helical" evidence="1">
    <location>
        <begin position="146"/>
        <end position="166"/>
    </location>
</feature>
<dbReference type="Proteomes" id="UP000242287">
    <property type="component" value="Unassembled WGS sequence"/>
</dbReference>
<evidence type="ECO:0000313" key="3">
    <source>
        <dbReference type="Proteomes" id="UP000242287"/>
    </source>
</evidence>
<feature type="transmembrane region" description="Helical" evidence="1">
    <location>
        <begin position="36"/>
        <end position="56"/>
    </location>
</feature>
<feature type="transmembrane region" description="Helical" evidence="1">
    <location>
        <begin position="219"/>
        <end position="237"/>
    </location>
</feature>
<feature type="transmembrane region" description="Helical" evidence="1">
    <location>
        <begin position="106"/>
        <end position="126"/>
    </location>
</feature>
<keyword evidence="1" id="KW-0812">Transmembrane</keyword>
<organism evidence="2 3">
    <name type="scientific">Amanita thiersii Skay4041</name>
    <dbReference type="NCBI Taxonomy" id="703135"/>
    <lineage>
        <taxon>Eukaryota</taxon>
        <taxon>Fungi</taxon>
        <taxon>Dikarya</taxon>
        <taxon>Basidiomycota</taxon>
        <taxon>Agaricomycotina</taxon>
        <taxon>Agaricomycetes</taxon>
        <taxon>Agaricomycetidae</taxon>
        <taxon>Agaricales</taxon>
        <taxon>Pluteineae</taxon>
        <taxon>Amanitaceae</taxon>
        <taxon>Amanita</taxon>
    </lineage>
</organism>
<evidence type="ECO:0000256" key="1">
    <source>
        <dbReference type="SAM" id="Phobius"/>
    </source>
</evidence>
<protein>
    <submittedName>
        <fullName evidence="2">Uncharacterized protein</fullName>
    </submittedName>
</protein>
<accession>A0A2A9NIR1</accession>
<reference evidence="2 3" key="1">
    <citation type="submission" date="2014-02" db="EMBL/GenBank/DDBJ databases">
        <title>Transposable element dynamics among asymbiotic and ectomycorrhizal Amanita fungi.</title>
        <authorList>
            <consortium name="DOE Joint Genome Institute"/>
            <person name="Hess J."/>
            <person name="Skrede I."/>
            <person name="Wolfe B."/>
            <person name="LaButti K."/>
            <person name="Ohm R.A."/>
            <person name="Grigoriev I.V."/>
            <person name="Pringle A."/>
        </authorList>
    </citation>
    <scope>NUCLEOTIDE SEQUENCE [LARGE SCALE GENOMIC DNA]</scope>
    <source>
        <strain evidence="2 3">SKay4041</strain>
    </source>
</reference>
<dbReference type="OrthoDB" id="3206101at2759"/>
<keyword evidence="1" id="KW-0472">Membrane</keyword>
<dbReference type="STRING" id="703135.A0A2A9NIR1"/>
<evidence type="ECO:0000313" key="2">
    <source>
        <dbReference type="EMBL" id="PFH47646.1"/>
    </source>
</evidence>
<dbReference type="EMBL" id="KZ302100">
    <property type="protein sequence ID" value="PFH47646.1"/>
    <property type="molecule type" value="Genomic_DNA"/>
</dbReference>
<proteinExistence type="predicted"/>
<sequence length="262" mass="29575">MSVNIFGGLYLQAFSRRSIKTHESVDFSRPFTLVKAIYVFTRYSTLVFQIATAVFVSTTLNQIPVPEQACRAWVYSQQYAVIMTIFLLNTVLMLRVYALYGKSIKIGLILIFSLFAELVCGLTVSTLIGREYKVNDICLAKDKTPWLIIVSLAIIAQQLLIWGLTLRKWININTMSINATAQRVCHVVMRDGTWVLFCVFAVLVTIVPYAVFIDRITHIAFAISTPAYSSVTCRLVINMQRLHTESSPISHELTTFSITESP</sequence>
<keyword evidence="3" id="KW-1185">Reference proteome</keyword>
<feature type="transmembrane region" description="Helical" evidence="1">
    <location>
        <begin position="76"/>
        <end position="94"/>
    </location>
</feature>